<protein>
    <submittedName>
        <fullName evidence="1">Uncharacterized protein</fullName>
    </submittedName>
</protein>
<comment type="caution">
    <text evidence="1">The sequence shown here is derived from an EMBL/GenBank/DDBJ whole genome shotgun (WGS) entry which is preliminary data.</text>
</comment>
<sequence>MDEQGRTEVRYLRESLVAALRDRGVSYLAPSDAVAREAPESDEKLLCALLQQEDSRMRLAVVPLLLRHPEISAFVPDLAVRLDEAALLELQTLYTAAVYLQRNWRSRLSIYLDEVTLLPDLFSQQMGLPLPEDRFGKTGLVELADAWQARSQYPFERLEALNNTFELFIGQLKLEKANQSHAPKV</sequence>
<accession>A0A6B0Z167</accession>
<dbReference type="AlphaFoldDB" id="A0A6B0Z167"/>
<proteinExistence type="predicted"/>
<evidence type="ECO:0000313" key="1">
    <source>
        <dbReference type="EMBL" id="MXY95378.1"/>
    </source>
</evidence>
<name>A0A6B0Z167_9CHLR</name>
<organism evidence="1">
    <name type="scientific">Caldilineaceae bacterium SB0664_bin_27</name>
    <dbReference type="NCBI Taxonomy" id="2605260"/>
    <lineage>
        <taxon>Bacteria</taxon>
        <taxon>Bacillati</taxon>
        <taxon>Chloroflexota</taxon>
        <taxon>Caldilineae</taxon>
        <taxon>Caldilineales</taxon>
        <taxon>Caldilineaceae</taxon>
    </lineage>
</organism>
<reference evidence="1" key="1">
    <citation type="submission" date="2019-09" db="EMBL/GenBank/DDBJ databases">
        <title>Characterisation of the sponge microbiome using genome-centric metagenomics.</title>
        <authorList>
            <person name="Engelberts J.P."/>
            <person name="Robbins S.J."/>
            <person name="De Goeij J.M."/>
            <person name="Aranda M."/>
            <person name="Bell S.C."/>
            <person name="Webster N.S."/>
        </authorList>
    </citation>
    <scope>NUCLEOTIDE SEQUENCE</scope>
    <source>
        <strain evidence="1">SB0664_bin_27</strain>
    </source>
</reference>
<gene>
    <name evidence="1" type="ORF">F4Y42_18205</name>
</gene>
<dbReference type="EMBL" id="VXRG01000150">
    <property type="protein sequence ID" value="MXY95378.1"/>
    <property type="molecule type" value="Genomic_DNA"/>
</dbReference>